<dbReference type="GO" id="GO:0008736">
    <property type="term" value="F:L-fucose isomerase activity"/>
    <property type="evidence" value="ECO:0007669"/>
    <property type="project" value="InterPro"/>
</dbReference>
<organism evidence="3 4">
    <name type="scientific">Botrimarina mediterranea</name>
    <dbReference type="NCBI Taxonomy" id="2528022"/>
    <lineage>
        <taxon>Bacteria</taxon>
        <taxon>Pseudomonadati</taxon>
        <taxon>Planctomycetota</taxon>
        <taxon>Planctomycetia</taxon>
        <taxon>Pirellulales</taxon>
        <taxon>Lacipirellulaceae</taxon>
        <taxon>Botrimarina</taxon>
    </lineage>
</organism>
<dbReference type="InterPro" id="IPR009015">
    <property type="entry name" value="Fucose_isomerase_N/cen_sf"/>
</dbReference>
<keyword evidence="1" id="KW-0413">Isomerase</keyword>
<dbReference type="InterPro" id="IPR005763">
    <property type="entry name" value="Fucose_isomerase"/>
</dbReference>
<dbReference type="PANTHER" id="PTHR37840">
    <property type="entry name" value="L-FUCOSE ISOMERASE"/>
    <property type="match status" value="1"/>
</dbReference>
<dbReference type="SUPFAM" id="SSF53743">
    <property type="entry name" value="FucI/AraA N-terminal and middle domains"/>
    <property type="match status" value="1"/>
</dbReference>
<accession>A0A518K970</accession>
<keyword evidence="2" id="KW-0119">Carbohydrate metabolism</keyword>
<dbReference type="GO" id="GO:0030145">
    <property type="term" value="F:manganese ion binding"/>
    <property type="evidence" value="ECO:0007669"/>
    <property type="project" value="InterPro"/>
</dbReference>
<dbReference type="AlphaFoldDB" id="A0A518K970"/>
<reference evidence="3 4" key="1">
    <citation type="submission" date="2019-02" db="EMBL/GenBank/DDBJ databases">
        <title>Deep-cultivation of Planctomycetes and their phenomic and genomic characterization uncovers novel biology.</title>
        <authorList>
            <person name="Wiegand S."/>
            <person name="Jogler M."/>
            <person name="Boedeker C."/>
            <person name="Pinto D."/>
            <person name="Vollmers J."/>
            <person name="Rivas-Marin E."/>
            <person name="Kohn T."/>
            <person name="Peeters S.H."/>
            <person name="Heuer A."/>
            <person name="Rast P."/>
            <person name="Oberbeckmann S."/>
            <person name="Bunk B."/>
            <person name="Jeske O."/>
            <person name="Meyerdierks A."/>
            <person name="Storesund J.E."/>
            <person name="Kallscheuer N."/>
            <person name="Luecker S."/>
            <person name="Lage O.M."/>
            <person name="Pohl T."/>
            <person name="Merkel B.J."/>
            <person name="Hornburger P."/>
            <person name="Mueller R.-W."/>
            <person name="Bruemmer F."/>
            <person name="Labrenz M."/>
            <person name="Spormann A.M."/>
            <person name="Op den Camp H."/>
            <person name="Overmann J."/>
            <person name="Amann R."/>
            <person name="Jetten M.S.M."/>
            <person name="Mascher T."/>
            <person name="Medema M.H."/>
            <person name="Devos D.P."/>
            <person name="Kaster A.-K."/>
            <person name="Ovreas L."/>
            <person name="Rohde M."/>
            <person name="Galperin M.Y."/>
            <person name="Jogler C."/>
        </authorList>
    </citation>
    <scope>NUCLEOTIDE SEQUENCE [LARGE SCALE GENOMIC DNA]</scope>
    <source>
        <strain evidence="3 4">Spa11</strain>
    </source>
</reference>
<dbReference type="GO" id="GO:0005737">
    <property type="term" value="C:cytoplasm"/>
    <property type="evidence" value="ECO:0007669"/>
    <property type="project" value="InterPro"/>
</dbReference>
<dbReference type="EMBL" id="CP036349">
    <property type="protein sequence ID" value="QDV74339.1"/>
    <property type="molecule type" value="Genomic_DNA"/>
</dbReference>
<protein>
    <recommendedName>
        <fullName evidence="5">L-fucose isomerase C-terminal domain-containing protein</fullName>
    </recommendedName>
</protein>
<sequence>MATGTDTTIPHDSKTVLLVASGDLRPSANQQCWEAQQAMERALQVAIEEQGYRLVRAHPYKEDAKHGFIASQREGLEVFRSIPPDAPLIVAEAVWQYSHHVLPGLTTHRGPILTVANWSGQWPGLVGMLNLNGSLTKAGVAYSTLWSDEFTDAYFTAKLGDWLRTGMCVHDASHVSDLAVDTVPADARELGKSLADELRRRKAIMGVFDEGCMGMFNAIIPDRLLNASGVFKERLSQSALYFETTQSSPEEADAARAWVEQRGMKFHTGPTHETDLTDEQLRLQMQMYIAAVRIADDFGCDLIGIQYQQGLKDLLPASDLVEGMLNSTARPPVQSRDGKRELFAGKPVLHFNEVDECAGLDGLMIQRVHDELGLPVETTLHDLRWGDVDRSGTTDEYVWVFEISGSAPVEHHVGGWAGSEGYRQPPMYFPKGGSTLSGVAKPGEIVWSRVYVEDEELRMDIGRGKAIELPGEETRRRLDSTTPQWPIMHGVLYGVSRDQMMARHKANHIQVAYASDAESADEALLVRAAMADALGMRVAVCGTRLDGTPWVELTTKGSVIAAEVS</sequence>
<proteinExistence type="predicted"/>
<name>A0A518K970_9BACT</name>
<dbReference type="PANTHER" id="PTHR37840:SF1">
    <property type="entry name" value="L-FUCOSE ISOMERASE"/>
    <property type="match status" value="1"/>
</dbReference>
<dbReference type="GO" id="GO:0042355">
    <property type="term" value="P:L-fucose catabolic process"/>
    <property type="evidence" value="ECO:0007669"/>
    <property type="project" value="TreeGrafter"/>
</dbReference>
<gene>
    <name evidence="3" type="ORF">Spa11_25420</name>
</gene>
<evidence type="ECO:0008006" key="5">
    <source>
        <dbReference type="Google" id="ProtNLM"/>
    </source>
</evidence>
<evidence type="ECO:0000313" key="3">
    <source>
        <dbReference type="EMBL" id="QDV74339.1"/>
    </source>
</evidence>
<dbReference type="Proteomes" id="UP000316426">
    <property type="component" value="Chromosome"/>
</dbReference>
<dbReference type="CDD" id="cd00578">
    <property type="entry name" value="L-fuc_L-ara-isomerases"/>
    <property type="match status" value="1"/>
</dbReference>
<dbReference type="GO" id="GO:0008790">
    <property type="term" value="F:arabinose isomerase activity"/>
    <property type="evidence" value="ECO:0007669"/>
    <property type="project" value="TreeGrafter"/>
</dbReference>
<dbReference type="GO" id="GO:0019571">
    <property type="term" value="P:D-arabinose catabolic process"/>
    <property type="evidence" value="ECO:0007669"/>
    <property type="project" value="TreeGrafter"/>
</dbReference>
<evidence type="ECO:0000256" key="1">
    <source>
        <dbReference type="ARBA" id="ARBA00023235"/>
    </source>
</evidence>
<dbReference type="KEGG" id="bmei:Spa11_25420"/>
<evidence type="ECO:0000256" key="2">
    <source>
        <dbReference type="ARBA" id="ARBA00023277"/>
    </source>
</evidence>
<keyword evidence="4" id="KW-1185">Reference proteome</keyword>
<dbReference type="RefSeq" id="WP_145112671.1">
    <property type="nucleotide sequence ID" value="NZ_CP036349.1"/>
</dbReference>
<evidence type="ECO:0000313" key="4">
    <source>
        <dbReference type="Proteomes" id="UP000316426"/>
    </source>
</evidence>